<evidence type="ECO:0000313" key="2">
    <source>
        <dbReference type="Proteomes" id="UP000789920"/>
    </source>
</evidence>
<feature type="non-terminal residue" evidence="1">
    <location>
        <position position="214"/>
    </location>
</feature>
<reference evidence="1" key="1">
    <citation type="submission" date="2021-06" db="EMBL/GenBank/DDBJ databases">
        <authorList>
            <person name="Kallberg Y."/>
            <person name="Tangrot J."/>
            <person name="Rosling A."/>
        </authorList>
    </citation>
    <scope>NUCLEOTIDE SEQUENCE</scope>
    <source>
        <strain evidence="1">MA461A</strain>
    </source>
</reference>
<feature type="non-terminal residue" evidence="1">
    <location>
        <position position="1"/>
    </location>
</feature>
<protein>
    <submittedName>
        <fullName evidence="1">23578_t:CDS:1</fullName>
    </submittedName>
</protein>
<comment type="caution">
    <text evidence="1">The sequence shown here is derived from an EMBL/GenBank/DDBJ whole genome shotgun (WGS) entry which is preliminary data.</text>
</comment>
<proteinExistence type="predicted"/>
<organism evidence="1 2">
    <name type="scientific">Racocetra persica</name>
    <dbReference type="NCBI Taxonomy" id="160502"/>
    <lineage>
        <taxon>Eukaryota</taxon>
        <taxon>Fungi</taxon>
        <taxon>Fungi incertae sedis</taxon>
        <taxon>Mucoromycota</taxon>
        <taxon>Glomeromycotina</taxon>
        <taxon>Glomeromycetes</taxon>
        <taxon>Diversisporales</taxon>
        <taxon>Gigasporaceae</taxon>
        <taxon>Racocetra</taxon>
    </lineage>
</organism>
<name>A0ACA9RQH6_9GLOM</name>
<sequence length="214" mass="24602">GASSHITGAVTLTNVEVLKLPPYITSKIQSMDASIIVSFKTHYRHMQLQYTLDLNEARKCNIYKVDQLQTMRWVKNGVLVVPPSPLPLIEDVKESLFVDPDDELATIELQQTIDTLCIRNPIPIKDLLDLEKEKTEIHQQFNDDDFVQAATEIDYVENEVIIQPLTRQEQLEILRNALQIVDEKIDNSGITMKALCKLQIHIREEIRKEKAEKQ</sequence>
<dbReference type="Proteomes" id="UP000789920">
    <property type="component" value="Unassembled WGS sequence"/>
</dbReference>
<keyword evidence="2" id="KW-1185">Reference proteome</keyword>
<gene>
    <name evidence="1" type="ORF">RPERSI_LOCUS22040</name>
</gene>
<evidence type="ECO:0000313" key="1">
    <source>
        <dbReference type="EMBL" id="CAG8805869.1"/>
    </source>
</evidence>
<accession>A0ACA9RQH6</accession>
<dbReference type="EMBL" id="CAJVQC010065819">
    <property type="protein sequence ID" value="CAG8805869.1"/>
    <property type="molecule type" value="Genomic_DNA"/>
</dbReference>